<dbReference type="Pfam" id="PF02257">
    <property type="entry name" value="RFX_DNA_binding"/>
    <property type="match status" value="1"/>
</dbReference>
<evidence type="ECO:0000256" key="1">
    <source>
        <dbReference type="ARBA" id="ARBA00023125"/>
    </source>
</evidence>
<feature type="region of interest" description="Disordered" evidence="2">
    <location>
        <begin position="565"/>
        <end position="592"/>
    </location>
</feature>
<dbReference type="SUPFAM" id="SSF46785">
    <property type="entry name" value="Winged helix' DNA-binding domain"/>
    <property type="match status" value="1"/>
</dbReference>
<feature type="compositionally biased region" description="Polar residues" evidence="2">
    <location>
        <begin position="69"/>
        <end position="83"/>
    </location>
</feature>
<dbReference type="Gene3D" id="1.10.10.10">
    <property type="entry name" value="Winged helix-like DNA-binding domain superfamily/Winged helix DNA-binding domain"/>
    <property type="match status" value="1"/>
</dbReference>
<feature type="compositionally biased region" description="Low complexity" evidence="2">
    <location>
        <begin position="353"/>
        <end position="381"/>
    </location>
</feature>
<feature type="region of interest" description="Disordered" evidence="2">
    <location>
        <begin position="307"/>
        <end position="330"/>
    </location>
</feature>
<feature type="region of interest" description="Disordered" evidence="2">
    <location>
        <begin position="426"/>
        <end position="540"/>
    </location>
</feature>
<evidence type="ECO:0000256" key="2">
    <source>
        <dbReference type="SAM" id="MobiDB-lite"/>
    </source>
</evidence>
<dbReference type="FunFam" id="1.10.10.10:FF:000422">
    <property type="entry name" value="DNA-binding protein RFX7"/>
    <property type="match status" value="1"/>
</dbReference>
<dbReference type="GO" id="GO:0000981">
    <property type="term" value="F:DNA-binding transcription factor activity, RNA polymerase II-specific"/>
    <property type="evidence" value="ECO:0007669"/>
    <property type="project" value="TreeGrafter"/>
</dbReference>
<dbReference type="InterPro" id="IPR039779">
    <property type="entry name" value="RFX-like"/>
</dbReference>
<dbReference type="GO" id="GO:0000978">
    <property type="term" value="F:RNA polymerase II cis-regulatory region sequence-specific DNA binding"/>
    <property type="evidence" value="ECO:0007669"/>
    <property type="project" value="TreeGrafter"/>
</dbReference>
<protein>
    <recommendedName>
        <fullName evidence="3">RFX-type winged-helix domain-containing protein</fullName>
    </recommendedName>
</protein>
<feature type="compositionally biased region" description="Polar residues" evidence="2">
    <location>
        <begin position="426"/>
        <end position="452"/>
    </location>
</feature>
<feature type="region of interest" description="Disordered" evidence="2">
    <location>
        <begin position="60"/>
        <end position="83"/>
    </location>
</feature>
<proteinExistence type="predicted"/>
<name>A0A7M5XG20_9CNID</name>
<dbReference type="Gene3D" id="6.10.140.1290">
    <property type="match status" value="1"/>
</dbReference>
<dbReference type="GeneID" id="136806205"/>
<feature type="domain" description="RFX-type winged-helix" evidence="3">
    <location>
        <begin position="136"/>
        <end position="213"/>
    </location>
</feature>
<feature type="region of interest" description="Disordered" evidence="2">
    <location>
        <begin position="346"/>
        <end position="381"/>
    </location>
</feature>
<feature type="compositionally biased region" description="Low complexity" evidence="2">
    <location>
        <begin position="512"/>
        <end position="524"/>
    </location>
</feature>
<evidence type="ECO:0000313" key="4">
    <source>
        <dbReference type="EnsemblMetazoa" id="CLYHEMP022434.3"/>
    </source>
</evidence>
<dbReference type="PANTHER" id="PTHR12619">
    <property type="entry name" value="RFX TRANSCRIPTION FACTOR FAMILY"/>
    <property type="match status" value="1"/>
</dbReference>
<dbReference type="Proteomes" id="UP000594262">
    <property type="component" value="Unplaced"/>
</dbReference>
<reference evidence="4" key="1">
    <citation type="submission" date="2021-01" db="UniProtKB">
        <authorList>
            <consortium name="EnsemblMetazoa"/>
        </authorList>
    </citation>
    <scope>IDENTIFICATION</scope>
</reference>
<feature type="compositionally biased region" description="Basic residues" evidence="2">
    <location>
        <begin position="495"/>
        <end position="511"/>
    </location>
</feature>
<keyword evidence="1" id="KW-0238">DNA-binding</keyword>
<dbReference type="PROSITE" id="PS51526">
    <property type="entry name" value="RFX_DBD"/>
    <property type="match status" value="1"/>
</dbReference>
<feature type="compositionally biased region" description="Polar residues" evidence="2">
    <location>
        <begin position="582"/>
        <end position="592"/>
    </location>
</feature>
<dbReference type="InterPro" id="IPR036388">
    <property type="entry name" value="WH-like_DNA-bd_sf"/>
</dbReference>
<accession>A0A7M5XG20</accession>
<sequence>MPTIKEEILDNSYENGNSFSMENNQCSRKFSCSSNESSMSSSSSDYVFEQQFINSVIIPNSKDGEISRPPSQGSVLSTGASEVKLSDQQQTKIQNILESVKALSDAEKFFFYLKLPQKEQQQSASLSNSKWEQTQAFQWIRNNLEECDSSVNLPKHEVYDEYKIFCEQKGNKRFLSAPDFGKIVKCMFPNVKARRLGTRGNSKYCYNGLRRKIRLKEEPNGENDSSQLSSPICEEVESAEQTFTAACKVVCEWANKLLGRCFETLLDLAKFLVNGSYVSTKSMPALVVMSATQDCFNQINQRLSLQKLTKPGQQQQQQQQQQQSQNNTNHYNSRVEDICTPSKTVMGHVRNKQPNNTQHPQQNSQHPQQNSLQMQQQQQSPFQMKNNMISTTTLHTQNPTGNINLNEITIGQTQSSSSHIFTNENTQQTQDSALVTPNTPTKSNANHMSNINIHIKEESSNPSDPSYQPHTPPLTPKRDEKHAQQQVAQSPTVKTPRKVGRPPKNTPKKNKTSSSPYASPVSRSKQSGMPAANVALPHHQPNMMGFTNPLHNDFRSRYNWTVPGGSFTPNTHPHQPRMHPVPSSQNHQITQNQPLSLPPQQILYNNNNHQQQIQHPSQQFGPFPQQQQQLTDNHHDKELQNIFMNGGGGAAPQIPPQTPPQHNQMINLNTRCQSVPVTHQQPINNQAYNPLTPQLHRMTTQQDHTMNAKRNLNFMFETPRNPTQLQNERLLNNTQILPQNSNHDHLVPSGNTLPGLQQQNGSNQLYDLAFPLNDLSTPEELEDIPSLDNIDSDDLIKSLNKTNGGDGNAWVNDWSNATMPVMNVT</sequence>
<feature type="compositionally biased region" description="Polar residues" evidence="2">
    <location>
        <begin position="460"/>
        <end position="469"/>
    </location>
</feature>
<feature type="compositionally biased region" description="Polar residues" evidence="2">
    <location>
        <begin position="484"/>
        <end position="493"/>
    </location>
</feature>
<dbReference type="InterPro" id="IPR036390">
    <property type="entry name" value="WH_DNA-bd_sf"/>
</dbReference>
<keyword evidence="5" id="KW-1185">Reference proteome</keyword>
<evidence type="ECO:0000259" key="3">
    <source>
        <dbReference type="PROSITE" id="PS51526"/>
    </source>
</evidence>
<dbReference type="EnsemblMetazoa" id="CLYHEMT022434.3">
    <property type="protein sequence ID" value="CLYHEMP022434.3"/>
    <property type="gene ID" value="CLYHEMG022434"/>
</dbReference>
<dbReference type="RefSeq" id="XP_066918867.1">
    <property type="nucleotide sequence ID" value="XM_067062766.1"/>
</dbReference>
<dbReference type="AlphaFoldDB" id="A0A7M5XG20"/>
<dbReference type="OrthoDB" id="10069709at2759"/>
<evidence type="ECO:0000313" key="5">
    <source>
        <dbReference type="Proteomes" id="UP000594262"/>
    </source>
</evidence>
<dbReference type="PANTHER" id="PTHR12619:SF21">
    <property type="entry name" value="RFX-TYPE WINGED-HELIX DOMAIN-CONTAINING PROTEIN"/>
    <property type="match status" value="1"/>
</dbReference>
<dbReference type="InterPro" id="IPR003150">
    <property type="entry name" value="DNA-bd_RFX"/>
</dbReference>
<organism evidence="4 5">
    <name type="scientific">Clytia hemisphaerica</name>
    <dbReference type="NCBI Taxonomy" id="252671"/>
    <lineage>
        <taxon>Eukaryota</taxon>
        <taxon>Metazoa</taxon>
        <taxon>Cnidaria</taxon>
        <taxon>Hydrozoa</taxon>
        <taxon>Hydroidolina</taxon>
        <taxon>Leptothecata</taxon>
        <taxon>Obeliida</taxon>
        <taxon>Clytiidae</taxon>
        <taxon>Clytia</taxon>
    </lineage>
</organism>
<feature type="compositionally biased region" description="Low complexity" evidence="2">
    <location>
        <begin position="313"/>
        <end position="325"/>
    </location>
</feature>